<comment type="similarity">
    <text evidence="11 12">Belongs to the TonB-dependent receptor family.</text>
</comment>
<keyword evidence="5 11" id="KW-0812">Transmembrane</keyword>
<evidence type="ECO:0000256" key="1">
    <source>
        <dbReference type="ARBA" id="ARBA00004571"/>
    </source>
</evidence>
<dbReference type="PANTHER" id="PTHR32552:SF81">
    <property type="entry name" value="TONB-DEPENDENT OUTER MEMBRANE RECEPTOR"/>
    <property type="match status" value="1"/>
</dbReference>
<dbReference type="InParanoid" id="A0A7X0MXU4"/>
<organism evidence="16 17">
    <name type="scientific">Pseudoteredinibacter isoporae</name>
    <dbReference type="NCBI Taxonomy" id="570281"/>
    <lineage>
        <taxon>Bacteria</taxon>
        <taxon>Pseudomonadati</taxon>
        <taxon>Pseudomonadota</taxon>
        <taxon>Gammaproteobacteria</taxon>
        <taxon>Cellvibrionales</taxon>
        <taxon>Cellvibrionaceae</taxon>
        <taxon>Pseudoteredinibacter</taxon>
    </lineage>
</organism>
<comment type="subcellular location">
    <subcellularLocation>
        <location evidence="1 11">Cell outer membrane</location>
        <topology evidence="1 11">Multi-pass membrane protein</topology>
    </subcellularLocation>
</comment>
<evidence type="ECO:0000313" key="16">
    <source>
        <dbReference type="EMBL" id="MBB6521327.1"/>
    </source>
</evidence>
<evidence type="ECO:0000256" key="12">
    <source>
        <dbReference type="RuleBase" id="RU003357"/>
    </source>
</evidence>
<sequence>MSKTTQYLPKSLLSLAIAASSMSATAVEIEEVVVTAQKREQSLQDVPLAVNAFSQNFMERAGVEDVRDLVVLSPGFSGATEDSFSDAMAMRGISTNDFGVGGDPSVAVFVDGVWAGRTGGVQSSFYDMAGAEVVKGPQGTLFGRNAIAGAVSIKTQKPVDEFEGKVKVGLAEYNRREVTGTINVPLSENWAMRASVYDLSEDGYLENIQGGDDFGFHERSSGRFALRYMGDTVDATITAQYEDREQNSSIYWDETLGLPRDKVSQDLKGKDAIDEGEIANITANVEIDINESMSLTSITGWKTYNFFYVEDYDARPTLIDNFFLDTDVDYFSQELRLNFEASDTLVGFLGASYYNESIDANTGTIADEDALCNAIGRTDSPDFDGPVTGGCADPNFLRYWLEAEPTADDIAEARDSVLDGKREDIFNKVEADGWAVFADLTWTPMENLDIMYGVRYTEDTKEMGIRVADSGGYLGNNFNFEYVIPDFVYDEQTWSDTTQRIAANYQLSEEITLYANYGQGYKAGGFATYGAILVDVDEDGIADPGTKPEAFAPETVDSFEVGIKTKLLDNRLQANLALYSYTYEDLQLSYFDNGATRVENLGEADGTGFELDIRYLPTDNLDLFFTASYQETEISDDTDVVGTACNEACEGNQLPFSPKFSTSTVATYTIPMEGGETYVTVEHFFQGKQFSDLDNNPQVSQESHHETNIRFGYDSEADWSAVLWVENIFSEEYFERGWANGDLNNQYGYGINNTQVWVSKPRTVGVEFSYNF</sequence>
<keyword evidence="17" id="KW-1185">Reference proteome</keyword>
<evidence type="ECO:0000256" key="2">
    <source>
        <dbReference type="ARBA" id="ARBA00022448"/>
    </source>
</evidence>
<keyword evidence="6" id="KW-0408">Iron</keyword>
<keyword evidence="7" id="KW-0406">Ion transport</keyword>
<name>A0A7X0MXU4_9GAMM</name>
<evidence type="ECO:0000256" key="3">
    <source>
        <dbReference type="ARBA" id="ARBA00022452"/>
    </source>
</evidence>
<dbReference type="RefSeq" id="WP_166848811.1">
    <property type="nucleotide sequence ID" value="NZ_JAAONY010000001.1"/>
</dbReference>
<gene>
    <name evidence="16" type="ORF">HNR48_001605</name>
</gene>
<evidence type="ECO:0000256" key="8">
    <source>
        <dbReference type="ARBA" id="ARBA00023077"/>
    </source>
</evidence>
<keyword evidence="2 11" id="KW-0813">Transport</keyword>
<dbReference type="Proteomes" id="UP000528457">
    <property type="component" value="Unassembled WGS sequence"/>
</dbReference>
<evidence type="ECO:0000259" key="14">
    <source>
        <dbReference type="Pfam" id="PF00593"/>
    </source>
</evidence>
<feature type="signal peptide" evidence="13">
    <location>
        <begin position="1"/>
        <end position="26"/>
    </location>
</feature>
<dbReference type="GO" id="GO:0006826">
    <property type="term" value="P:iron ion transport"/>
    <property type="evidence" value="ECO:0007669"/>
    <property type="project" value="UniProtKB-KW"/>
</dbReference>
<dbReference type="Pfam" id="PF07715">
    <property type="entry name" value="Plug"/>
    <property type="match status" value="1"/>
</dbReference>
<keyword evidence="4" id="KW-0410">Iron transport</keyword>
<dbReference type="PROSITE" id="PS52016">
    <property type="entry name" value="TONB_DEPENDENT_REC_3"/>
    <property type="match status" value="1"/>
</dbReference>
<reference evidence="16 17" key="1">
    <citation type="submission" date="2020-08" db="EMBL/GenBank/DDBJ databases">
        <title>Genomic Encyclopedia of Type Strains, Phase IV (KMG-IV): sequencing the most valuable type-strain genomes for metagenomic binning, comparative biology and taxonomic classification.</title>
        <authorList>
            <person name="Goeker M."/>
        </authorList>
    </citation>
    <scope>NUCLEOTIDE SEQUENCE [LARGE SCALE GENOMIC DNA]</scope>
    <source>
        <strain evidence="16 17">DSM 22368</strain>
    </source>
</reference>
<comment type="caution">
    <text evidence="16">The sequence shown here is derived from an EMBL/GenBank/DDBJ whole genome shotgun (WGS) entry which is preliminary data.</text>
</comment>
<evidence type="ECO:0000256" key="7">
    <source>
        <dbReference type="ARBA" id="ARBA00023065"/>
    </source>
</evidence>
<evidence type="ECO:0000256" key="9">
    <source>
        <dbReference type="ARBA" id="ARBA00023136"/>
    </source>
</evidence>
<protein>
    <submittedName>
        <fullName evidence="16">Iron complex outermembrane receptor protein</fullName>
    </submittedName>
</protein>
<evidence type="ECO:0000256" key="13">
    <source>
        <dbReference type="SAM" id="SignalP"/>
    </source>
</evidence>
<evidence type="ECO:0000256" key="4">
    <source>
        <dbReference type="ARBA" id="ARBA00022496"/>
    </source>
</evidence>
<evidence type="ECO:0000313" key="17">
    <source>
        <dbReference type="Proteomes" id="UP000528457"/>
    </source>
</evidence>
<keyword evidence="10 11" id="KW-0998">Cell outer membrane</keyword>
<feature type="domain" description="TonB-dependent receptor-like beta-barrel" evidence="14">
    <location>
        <begin position="266"/>
        <end position="728"/>
    </location>
</feature>
<keyword evidence="13" id="KW-0732">Signal</keyword>
<keyword evidence="16" id="KW-0675">Receptor</keyword>
<feature type="domain" description="TonB-dependent receptor plug" evidence="15">
    <location>
        <begin position="43"/>
        <end position="150"/>
    </location>
</feature>
<keyword evidence="3 11" id="KW-1134">Transmembrane beta strand</keyword>
<proteinExistence type="inferred from homology"/>
<dbReference type="Pfam" id="PF00593">
    <property type="entry name" value="TonB_dep_Rec_b-barrel"/>
    <property type="match status" value="1"/>
</dbReference>
<evidence type="ECO:0000256" key="11">
    <source>
        <dbReference type="PROSITE-ProRule" id="PRU01360"/>
    </source>
</evidence>
<dbReference type="SUPFAM" id="SSF56935">
    <property type="entry name" value="Porins"/>
    <property type="match status" value="1"/>
</dbReference>
<dbReference type="GO" id="GO:0009279">
    <property type="term" value="C:cell outer membrane"/>
    <property type="evidence" value="ECO:0007669"/>
    <property type="project" value="UniProtKB-SubCell"/>
</dbReference>
<evidence type="ECO:0000256" key="5">
    <source>
        <dbReference type="ARBA" id="ARBA00022692"/>
    </source>
</evidence>
<accession>A0A7X0MXU4</accession>
<evidence type="ECO:0000259" key="15">
    <source>
        <dbReference type="Pfam" id="PF07715"/>
    </source>
</evidence>
<dbReference type="InterPro" id="IPR036942">
    <property type="entry name" value="Beta-barrel_TonB_sf"/>
</dbReference>
<dbReference type="AlphaFoldDB" id="A0A7X0MXU4"/>
<dbReference type="Gene3D" id="2.40.170.20">
    <property type="entry name" value="TonB-dependent receptor, beta-barrel domain"/>
    <property type="match status" value="2"/>
</dbReference>
<evidence type="ECO:0000256" key="6">
    <source>
        <dbReference type="ARBA" id="ARBA00023004"/>
    </source>
</evidence>
<keyword evidence="8 12" id="KW-0798">TonB box</keyword>
<feature type="chain" id="PRO_5031172026" evidence="13">
    <location>
        <begin position="27"/>
        <end position="772"/>
    </location>
</feature>
<dbReference type="InterPro" id="IPR012910">
    <property type="entry name" value="Plug_dom"/>
</dbReference>
<dbReference type="InterPro" id="IPR000531">
    <property type="entry name" value="Beta-barrel_TonB"/>
</dbReference>
<dbReference type="EMBL" id="JACHHT010000001">
    <property type="protein sequence ID" value="MBB6521327.1"/>
    <property type="molecule type" value="Genomic_DNA"/>
</dbReference>
<dbReference type="InterPro" id="IPR039426">
    <property type="entry name" value="TonB-dep_rcpt-like"/>
</dbReference>
<evidence type="ECO:0000256" key="10">
    <source>
        <dbReference type="ARBA" id="ARBA00023237"/>
    </source>
</evidence>
<keyword evidence="9 11" id="KW-0472">Membrane</keyword>
<dbReference type="PANTHER" id="PTHR32552">
    <property type="entry name" value="FERRICHROME IRON RECEPTOR-RELATED"/>
    <property type="match status" value="1"/>
</dbReference>